<keyword evidence="1" id="KW-0732">Signal</keyword>
<dbReference type="AlphaFoldDB" id="A0A0A0V7L9"/>
<protein>
    <submittedName>
        <fullName evidence="2">Venom peptide U6-SYTX-Sth1b</fullName>
    </submittedName>
</protein>
<reference evidence="2" key="2">
    <citation type="journal article" date="2014" name="J. Proteome Res.">
        <title>Spit and venom from scytodes spiders: a diverse and distinct cocktail.</title>
        <authorList>
            <person name="Zobel-Thropp P.A."/>
            <person name="Correa S.M."/>
            <person name="Garb J.E."/>
            <person name="Binford G.J."/>
        </authorList>
    </citation>
    <scope>NUCLEOTIDE SEQUENCE</scope>
    <source>
        <tissue evidence="2">Venom gland</tissue>
    </source>
</reference>
<reference evidence="2" key="1">
    <citation type="submission" date="2013-11" db="EMBL/GenBank/DDBJ databases">
        <authorList>
            <person name="Thropp P.A."/>
            <person name="Correa S.M."/>
            <person name="Garb J.E."/>
            <person name="Binford G.J."/>
        </authorList>
    </citation>
    <scope>NUCLEOTIDE SEQUENCE</scope>
    <source>
        <tissue evidence="2">Venom gland</tissue>
    </source>
</reference>
<name>A0A0A0V7L9_SCYTH</name>
<organism evidence="2">
    <name type="scientific">Scytodes thoracica</name>
    <name type="common">Spitting spider</name>
    <name type="synonym">Aranea thoracica</name>
    <dbReference type="NCBI Taxonomy" id="1112478"/>
    <lineage>
        <taxon>Eukaryota</taxon>
        <taxon>Metazoa</taxon>
        <taxon>Ecdysozoa</taxon>
        <taxon>Arthropoda</taxon>
        <taxon>Chelicerata</taxon>
        <taxon>Arachnida</taxon>
        <taxon>Araneae</taxon>
        <taxon>Araneomorphae</taxon>
        <taxon>Haplogynae</taxon>
        <taxon>Scytodoidea</taxon>
        <taxon>Scytodidae</taxon>
        <taxon>Scytodes</taxon>
    </lineage>
</organism>
<dbReference type="EMBL" id="KF860705">
    <property type="protein sequence ID" value="AIW62615.1"/>
    <property type="molecule type" value="mRNA"/>
</dbReference>
<sequence length="75" mass="8630">MRFLVLFALCMVFVVFSTTEAKTNPKLALRLKELLRDDSPTYCIQPGNWCPDPKEGNWCCQKCVKNGPKDFICKE</sequence>
<evidence type="ECO:0000313" key="2">
    <source>
        <dbReference type="EMBL" id="AIW62615.1"/>
    </source>
</evidence>
<proteinExistence type="evidence at transcript level"/>
<evidence type="ECO:0000256" key="1">
    <source>
        <dbReference type="SAM" id="SignalP"/>
    </source>
</evidence>
<accession>A0A0A0V7L9</accession>
<feature type="chain" id="PRO_5001970762" evidence="1">
    <location>
        <begin position="22"/>
        <end position="75"/>
    </location>
</feature>
<feature type="signal peptide" evidence="1">
    <location>
        <begin position="1"/>
        <end position="21"/>
    </location>
</feature>